<dbReference type="EMBL" id="JAUJYO010000011">
    <property type="protein sequence ID" value="KAK1304843.1"/>
    <property type="molecule type" value="Genomic_DNA"/>
</dbReference>
<reference evidence="1" key="2">
    <citation type="submission" date="2023-06" db="EMBL/GenBank/DDBJ databases">
        <authorList>
            <person name="Ma L."/>
            <person name="Liu K.-W."/>
            <person name="Li Z."/>
            <person name="Hsiao Y.-Y."/>
            <person name="Qi Y."/>
            <person name="Fu T."/>
            <person name="Tang G."/>
            <person name="Zhang D."/>
            <person name="Sun W.-H."/>
            <person name="Liu D.-K."/>
            <person name="Li Y."/>
            <person name="Chen G.-Z."/>
            <person name="Liu X.-D."/>
            <person name="Liao X.-Y."/>
            <person name="Jiang Y.-T."/>
            <person name="Yu X."/>
            <person name="Hao Y."/>
            <person name="Huang J."/>
            <person name="Zhao X.-W."/>
            <person name="Ke S."/>
            <person name="Chen Y.-Y."/>
            <person name="Wu W.-L."/>
            <person name="Hsu J.-L."/>
            <person name="Lin Y.-F."/>
            <person name="Huang M.-D."/>
            <person name="Li C.-Y."/>
            <person name="Huang L."/>
            <person name="Wang Z.-W."/>
            <person name="Zhao X."/>
            <person name="Zhong W.-Y."/>
            <person name="Peng D.-H."/>
            <person name="Ahmad S."/>
            <person name="Lan S."/>
            <person name="Zhang J.-S."/>
            <person name="Tsai W.-C."/>
            <person name="Van De Peer Y."/>
            <person name="Liu Z.-J."/>
        </authorList>
    </citation>
    <scope>NUCLEOTIDE SEQUENCE</scope>
    <source>
        <strain evidence="1">CP</strain>
        <tissue evidence="1">Leaves</tissue>
    </source>
</reference>
<dbReference type="Gene3D" id="1.10.8.430">
    <property type="entry name" value="Helical domain of apoptotic protease-activating factors"/>
    <property type="match status" value="1"/>
</dbReference>
<dbReference type="InterPro" id="IPR042197">
    <property type="entry name" value="Apaf_helical"/>
</dbReference>
<accession>A0AAV9DUB2</accession>
<organism evidence="1 2">
    <name type="scientific">Acorus calamus</name>
    <name type="common">Sweet flag</name>
    <dbReference type="NCBI Taxonomy" id="4465"/>
    <lineage>
        <taxon>Eukaryota</taxon>
        <taxon>Viridiplantae</taxon>
        <taxon>Streptophyta</taxon>
        <taxon>Embryophyta</taxon>
        <taxon>Tracheophyta</taxon>
        <taxon>Spermatophyta</taxon>
        <taxon>Magnoliopsida</taxon>
        <taxon>Liliopsida</taxon>
        <taxon>Acoraceae</taxon>
        <taxon>Acorus</taxon>
    </lineage>
</organism>
<proteinExistence type="predicted"/>
<dbReference type="InterPro" id="IPR044974">
    <property type="entry name" value="Disease_R_plants"/>
</dbReference>
<dbReference type="PANTHER" id="PTHR23155">
    <property type="entry name" value="DISEASE RESISTANCE PROTEIN RP"/>
    <property type="match status" value="1"/>
</dbReference>
<comment type="caution">
    <text evidence="1">The sequence shown here is derived from an EMBL/GenBank/DDBJ whole genome shotgun (WGS) entry which is preliminary data.</text>
</comment>
<reference evidence="1" key="1">
    <citation type="journal article" date="2023" name="Nat. Commun.">
        <title>Diploid and tetraploid genomes of Acorus and the evolution of monocots.</title>
        <authorList>
            <person name="Ma L."/>
            <person name="Liu K.W."/>
            <person name="Li Z."/>
            <person name="Hsiao Y.Y."/>
            <person name="Qi Y."/>
            <person name="Fu T."/>
            <person name="Tang G.D."/>
            <person name="Zhang D."/>
            <person name="Sun W.H."/>
            <person name="Liu D.K."/>
            <person name="Li Y."/>
            <person name="Chen G.Z."/>
            <person name="Liu X.D."/>
            <person name="Liao X.Y."/>
            <person name="Jiang Y.T."/>
            <person name="Yu X."/>
            <person name="Hao Y."/>
            <person name="Huang J."/>
            <person name="Zhao X.W."/>
            <person name="Ke S."/>
            <person name="Chen Y.Y."/>
            <person name="Wu W.L."/>
            <person name="Hsu J.L."/>
            <person name="Lin Y.F."/>
            <person name="Huang M.D."/>
            <person name="Li C.Y."/>
            <person name="Huang L."/>
            <person name="Wang Z.W."/>
            <person name="Zhao X."/>
            <person name="Zhong W.Y."/>
            <person name="Peng D.H."/>
            <person name="Ahmad S."/>
            <person name="Lan S."/>
            <person name="Zhang J.S."/>
            <person name="Tsai W.C."/>
            <person name="Van de Peer Y."/>
            <person name="Liu Z.J."/>
        </authorList>
    </citation>
    <scope>NUCLEOTIDE SEQUENCE</scope>
    <source>
        <strain evidence="1">CP</strain>
    </source>
</reference>
<evidence type="ECO:0000313" key="2">
    <source>
        <dbReference type="Proteomes" id="UP001180020"/>
    </source>
</evidence>
<dbReference type="InterPro" id="IPR027417">
    <property type="entry name" value="P-loop_NTPase"/>
</dbReference>
<dbReference type="Proteomes" id="UP001180020">
    <property type="component" value="Unassembled WGS sequence"/>
</dbReference>
<sequence>MEKIGGEILKKLNGSPLAAKMVGSLSHSRIDNREWESILQNKFWDLPSDEDGISPTLKLCSLPSHLKQCFAVCSVFHKGYVFT</sequence>
<evidence type="ECO:0000313" key="1">
    <source>
        <dbReference type="EMBL" id="KAK1304843.1"/>
    </source>
</evidence>
<dbReference type="PANTHER" id="PTHR23155:SF1241">
    <property type="entry name" value="DISEASE RESISTANCE RPP13-LIKE PROTEIN 1-RELATED"/>
    <property type="match status" value="1"/>
</dbReference>
<keyword evidence="2" id="KW-1185">Reference proteome</keyword>
<dbReference type="GO" id="GO:0098542">
    <property type="term" value="P:defense response to other organism"/>
    <property type="evidence" value="ECO:0007669"/>
    <property type="project" value="TreeGrafter"/>
</dbReference>
<dbReference type="AlphaFoldDB" id="A0AAV9DUB2"/>
<protein>
    <recommendedName>
        <fullName evidence="3">NB-ARC domain-containing protein</fullName>
    </recommendedName>
</protein>
<name>A0AAV9DUB2_ACOCL</name>
<gene>
    <name evidence="1" type="ORF">QJS10_CPB11g01585</name>
</gene>
<evidence type="ECO:0008006" key="3">
    <source>
        <dbReference type="Google" id="ProtNLM"/>
    </source>
</evidence>
<dbReference type="SUPFAM" id="SSF52540">
    <property type="entry name" value="P-loop containing nucleoside triphosphate hydrolases"/>
    <property type="match status" value="1"/>
</dbReference>